<dbReference type="InterPro" id="IPR011044">
    <property type="entry name" value="Quino_amine_DH_bsu"/>
</dbReference>
<sequence>MRRDNFIFLFICNITFSQSFLWLGSMGTPYAEVHGISADGRVVAGWAGVSSPHYAFRWTPDSGMRSIGSLNPEDDAEAWGMSADGNVIVGVGDLPGAIYRGFRWKNDTMYQLGTFGGGVSWAYGSSFNGSVVVGSAETLTGFNRAFHWQQDSGMRSLGVLPGAIRSVARAVSLDGRIVVGWSGFSNQVHHAFRWENGQMMDIHNSQFGQSEALGVSGDGNVVVGACAPLPWIPTWAFRWSATTGMETLGTLGGEWSEAWAANYDGSIVVGWAERSPGNWGAFRWTEQNGMEDLNTVYANLLPPGSILRDAMAISPDGRFIAGRGYNPQTGRDEAYLLDTGISLIANQSITPLNPQFFSISPNPFKKASKIFYEVSVKSPVQISIYDATGREIARLIDEVKEAGRYQFEFDGRNFSEGAYICRLKSGRIVSSHVFTIIK</sequence>
<dbReference type="InterPro" id="IPR014262">
    <property type="entry name" value="HAF_rpt"/>
</dbReference>
<gene>
    <name evidence="2" type="ORF">ENX07_03535</name>
</gene>
<comment type="caution">
    <text evidence="2">The sequence shown here is derived from an EMBL/GenBank/DDBJ whole genome shotgun (WGS) entry which is preliminary data.</text>
</comment>
<dbReference type="Pfam" id="PF18962">
    <property type="entry name" value="Por_Secre_tail"/>
    <property type="match status" value="1"/>
</dbReference>
<dbReference type="EMBL" id="DTMQ01000019">
    <property type="protein sequence ID" value="HGE99125.1"/>
    <property type="molecule type" value="Genomic_DNA"/>
</dbReference>
<dbReference type="AlphaFoldDB" id="A0A7C3UPB7"/>
<protein>
    <submittedName>
        <fullName evidence="2">T9SS type A sorting domain-containing protein</fullName>
    </submittedName>
</protein>
<accession>A0A7C3UPB7</accession>
<dbReference type="InterPro" id="IPR026444">
    <property type="entry name" value="Secre_tail"/>
</dbReference>
<organism evidence="2">
    <name type="scientific">candidate division WOR-3 bacterium</name>
    <dbReference type="NCBI Taxonomy" id="2052148"/>
    <lineage>
        <taxon>Bacteria</taxon>
        <taxon>Bacteria division WOR-3</taxon>
    </lineage>
</organism>
<dbReference type="SUPFAM" id="SSF50969">
    <property type="entry name" value="YVTN repeat-like/Quinoprotein amine dehydrogenase"/>
    <property type="match status" value="1"/>
</dbReference>
<reference evidence="2" key="1">
    <citation type="journal article" date="2020" name="mSystems">
        <title>Genome- and Community-Level Interaction Insights into Carbon Utilization and Element Cycling Functions of Hydrothermarchaeota in Hydrothermal Sediment.</title>
        <authorList>
            <person name="Zhou Z."/>
            <person name="Liu Y."/>
            <person name="Xu W."/>
            <person name="Pan J."/>
            <person name="Luo Z.H."/>
            <person name="Li M."/>
        </authorList>
    </citation>
    <scope>NUCLEOTIDE SEQUENCE [LARGE SCALE GENOMIC DNA]</scope>
    <source>
        <strain evidence="2">SpSt-906</strain>
    </source>
</reference>
<name>A0A7C3UPB7_UNCW3</name>
<dbReference type="Gene3D" id="2.60.40.4070">
    <property type="match status" value="1"/>
</dbReference>
<evidence type="ECO:0000313" key="2">
    <source>
        <dbReference type="EMBL" id="HGE99125.1"/>
    </source>
</evidence>
<evidence type="ECO:0000259" key="1">
    <source>
        <dbReference type="Pfam" id="PF18962"/>
    </source>
</evidence>
<dbReference type="NCBIfam" id="TIGR02913">
    <property type="entry name" value="HAF_rpt"/>
    <property type="match status" value="4"/>
</dbReference>
<proteinExistence type="predicted"/>
<feature type="domain" description="Secretion system C-terminal sorting" evidence="1">
    <location>
        <begin position="359"/>
        <end position="428"/>
    </location>
</feature>
<dbReference type="NCBIfam" id="TIGR04183">
    <property type="entry name" value="Por_Secre_tail"/>
    <property type="match status" value="1"/>
</dbReference>